<protein>
    <submittedName>
        <fullName evidence="1">Uncharacterized protein</fullName>
    </submittedName>
</protein>
<organism evidence="1 2">
    <name type="scientific">Aquimixticola soesokkakensis</name>
    <dbReference type="NCBI Taxonomy" id="1519096"/>
    <lineage>
        <taxon>Bacteria</taxon>
        <taxon>Pseudomonadati</taxon>
        <taxon>Pseudomonadota</taxon>
        <taxon>Alphaproteobacteria</taxon>
        <taxon>Rhodobacterales</taxon>
        <taxon>Paracoccaceae</taxon>
        <taxon>Aquimixticola</taxon>
    </lineage>
</organism>
<accession>A0A1Y5TKI5</accession>
<reference evidence="1 2" key="1">
    <citation type="submission" date="2017-03" db="EMBL/GenBank/DDBJ databases">
        <authorList>
            <person name="Afonso C.L."/>
            <person name="Miller P.J."/>
            <person name="Scott M.A."/>
            <person name="Spackman E."/>
            <person name="Goraichik I."/>
            <person name="Dimitrov K.M."/>
            <person name="Suarez D.L."/>
            <person name="Swayne D.E."/>
        </authorList>
    </citation>
    <scope>NUCLEOTIDE SEQUENCE [LARGE SCALE GENOMIC DNA]</scope>
    <source>
        <strain evidence="1 2">CECT 8620</strain>
    </source>
</reference>
<evidence type="ECO:0000313" key="1">
    <source>
        <dbReference type="EMBL" id="SLN66029.1"/>
    </source>
</evidence>
<name>A0A1Y5TKI5_9RHOB</name>
<gene>
    <name evidence="1" type="ORF">AQS8620_03065</name>
</gene>
<evidence type="ECO:0000313" key="2">
    <source>
        <dbReference type="Proteomes" id="UP000193862"/>
    </source>
</evidence>
<dbReference type="EMBL" id="FWFS01000012">
    <property type="protein sequence ID" value="SLN66029.1"/>
    <property type="molecule type" value="Genomic_DNA"/>
</dbReference>
<keyword evidence="2" id="KW-1185">Reference proteome</keyword>
<dbReference type="Proteomes" id="UP000193862">
    <property type="component" value="Unassembled WGS sequence"/>
</dbReference>
<dbReference type="AlphaFoldDB" id="A0A1Y5TKI5"/>
<proteinExistence type="predicted"/>
<sequence>MRGVWEKPARPFVVGCRWRLREPPAGIFCDKKAPMRRAQGGRVNKGQAGSPRCPLTFALCGDQAFAARIWSAASLLKVTPFSSKSVSSSPESIISVMMSQPPTNSPLT</sequence>